<proteinExistence type="predicted"/>
<evidence type="ECO:0000313" key="7">
    <source>
        <dbReference type="Proteomes" id="UP000041254"/>
    </source>
</evidence>
<keyword evidence="1" id="KW-0479">Metal-binding</keyword>
<keyword evidence="7" id="KW-1185">Reference proteome</keyword>
<dbReference type="VEuPathDB" id="CryptoDB:Vbra_2025"/>
<evidence type="ECO:0000256" key="4">
    <source>
        <dbReference type="PROSITE-ProRule" id="PRU00175"/>
    </source>
</evidence>
<keyword evidence="2 4" id="KW-0863">Zinc-finger</keyword>
<organism evidence="6 7">
    <name type="scientific">Vitrella brassicaformis (strain CCMP3155)</name>
    <dbReference type="NCBI Taxonomy" id="1169540"/>
    <lineage>
        <taxon>Eukaryota</taxon>
        <taxon>Sar</taxon>
        <taxon>Alveolata</taxon>
        <taxon>Colpodellida</taxon>
        <taxon>Vitrellaceae</taxon>
        <taxon>Vitrella</taxon>
    </lineage>
</organism>
<dbReference type="AlphaFoldDB" id="A0A0G4EF50"/>
<dbReference type="SUPFAM" id="SSF57850">
    <property type="entry name" value="RING/U-box"/>
    <property type="match status" value="1"/>
</dbReference>
<dbReference type="PhylomeDB" id="A0A0G4EF50"/>
<evidence type="ECO:0000259" key="5">
    <source>
        <dbReference type="PROSITE" id="PS50089"/>
    </source>
</evidence>
<dbReference type="Pfam" id="PF13639">
    <property type="entry name" value="zf-RING_2"/>
    <property type="match status" value="1"/>
</dbReference>
<dbReference type="SMART" id="SM00184">
    <property type="entry name" value="RING"/>
    <property type="match status" value="1"/>
</dbReference>
<dbReference type="EMBL" id="CDMY01000217">
    <property type="protein sequence ID" value="CEL94359.1"/>
    <property type="molecule type" value="Genomic_DNA"/>
</dbReference>
<protein>
    <recommendedName>
        <fullName evidence="5">RING-type domain-containing protein</fullName>
    </recommendedName>
</protein>
<dbReference type="PROSITE" id="PS00518">
    <property type="entry name" value="ZF_RING_1"/>
    <property type="match status" value="1"/>
</dbReference>
<gene>
    <name evidence="6" type="ORF">Vbra_2025</name>
</gene>
<dbReference type="InParanoid" id="A0A0G4EF50"/>
<dbReference type="Pfam" id="PF07534">
    <property type="entry name" value="TLD"/>
    <property type="match status" value="1"/>
</dbReference>
<reference evidence="6 7" key="1">
    <citation type="submission" date="2014-11" db="EMBL/GenBank/DDBJ databases">
        <authorList>
            <person name="Zhu J."/>
            <person name="Qi W."/>
            <person name="Song R."/>
        </authorList>
    </citation>
    <scope>NUCLEOTIDE SEQUENCE [LARGE SCALE GENOMIC DNA]</scope>
</reference>
<dbReference type="Proteomes" id="UP000041254">
    <property type="component" value="Unassembled WGS sequence"/>
</dbReference>
<dbReference type="PROSITE" id="PS50089">
    <property type="entry name" value="ZF_RING_2"/>
    <property type="match status" value="1"/>
</dbReference>
<dbReference type="GO" id="GO:0008270">
    <property type="term" value="F:zinc ion binding"/>
    <property type="evidence" value="ECO:0007669"/>
    <property type="project" value="UniProtKB-KW"/>
</dbReference>
<evidence type="ECO:0000256" key="1">
    <source>
        <dbReference type="ARBA" id="ARBA00022723"/>
    </source>
</evidence>
<sequence>MKRKEPPCSSADDDGDTCAVCFSEWEIEGDQMPLNLGSCDHALCKECVRRWEQPNGSVICPTCRVVSTAACITKSYGMIKLLKYQQKEEASTRINELEGRVGELRVGKASLQSLHKPLVCVPLGSSLTESEFKALRGLIGGQVKLKSLYRTSLHGSTYDNLLRCVGDKTGLVFVVRKGEYVFGAFISAGLELPDDPTGSNRYDCDVWHFSLAGHFPQPTKIDISRLAQYVAGREGSLYGASVRIGGGLRLGDDGSDWPAADIRSCFQSTDRNEVPEGYVGARKIAMAVLCWAGHSSSMRMS</sequence>
<dbReference type="InterPro" id="IPR013083">
    <property type="entry name" value="Znf_RING/FYVE/PHD"/>
</dbReference>
<dbReference type="OrthoDB" id="448632at2759"/>
<dbReference type="InterPro" id="IPR006571">
    <property type="entry name" value="TLDc_dom"/>
</dbReference>
<dbReference type="InterPro" id="IPR001841">
    <property type="entry name" value="Znf_RING"/>
</dbReference>
<evidence type="ECO:0000256" key="3">
    <source>
        <dbReference type="ARBA" id="ARBA00022833"/>
    </source>
</evidence>
<dbReference type="InterPro" id="IPR017907">
    <property type="entry name" value="Znf_RING_CS"/>
</dbReference>
<dbReference type="Gene3D" id="3.30.40.10">
    <property type="entry name" value="Zinc/RING finger domain, C3HC4 (zinc finger)"/>
    <property type="match status" value="1"/>
</dbReference>
<accession>A0A0G4EF50</accession>
<name>A0A0G4EF50_VITBC</name>
<feature type="domain" description="RING-type" evidence="5">
    <location>
        <begin position="18"/>
        <end position="64"/>
    </location>
</feature>
<keyword evidence="3" id="KW-0862">Zinc</keyword>
<evidence type="ECO:0000256" key="2">
    <source>
        <dbReference type="ARBA" id="ARBA00022771"/>
    </source>
</evidence>
<evidence type="ECO:0000313" key="6">
    <source>
        <dbReference type="EMBL" id="CEL94359.1"/>
    </source>
</evidence>